<name>A0A1G6QSX3_9BACL</name>
<evidence type="ECO:0000256" key="1">
    <source>
        <dbReference type="ARBA" id="ARBA00004651"/>
    </source>
</evidence>
<evidence type="ECO:0000256" key="8">
    <source>
        <dbReference type="ARBA" id="ARBA00023136"/>
    </source>
</evidence>
<gene>
    <name evidence="14" type="ORF">SAMN04488112_12338</name>
</gene>
<feature type="transmembrane region" description="Helical" evidence="11">
    <location>
        <begin position="21"/>
        <end position="46"/>
    </location>
</feature>
<feature type="transmembrane region" description="Helical" evidence="11">
    <location>
        <begin position="220"/>
        <end position="249"/>
    </location>
</feature>
<dbReference type="InterPro" id="IPR040690">
    <property type="entry name" value="FtsX_ECD"/>
</dbReference>
<dbReference type="OrthoDB" id="9812531at2"/>
<keyword evidence="5 10" id="KW-0132">Cell division</keyword>
<sequence>MKIDTFFRHFREAVKSLARNNWMTFAAVSAVSVTLLIFGLFLVFAFNLSFMASELDKQVSIRVSLSPQITADQIDNIRSQIEQDSKVKSVEFISKEEGLQMMKQQWGDDKEFLEGLEKDNPLPDTLQIQPSNPQETEALAKDLQQSYPNYIEHVDHGEGVSDRLLNLSAWVRNMVLVFGLGLAVLAAFLISNTIKLTIFARRREIEIMRLVGASNWFIRWPFFIEGGVIGVLGAIVPVTVVLLGYNAVVGILDADKAYSFFKLLGFWDIAFKVTGLTTLLGILIGIWGSLISIRRFLRT</sequence>
<dbReference type="RefSeq" id="WP_091572750.1">
    <property type="nucleotide sequence ID" value="NZ_FMZA01000023.1"/>
</dbReference>
<keyword evidence="15" id="KW-1185">Reference proteome</keyword>
<reference evidence="14 15" key="1">
    <citation type="submission" date="2016-10" db="EMBL/GenBank/DDBJ databases">
        <authorList>
            <person name="de Groot N.N."/>
        </authorList>
    </citation>
    <scope>NUCLEOTIDE SEQUENCE [LARGE SCALE GENOMIC DNA]</scope>
    <source>
        <strain evidence="14 15">DSM 45514</strain>
    </source>
</reference>
<dbReference type="EMBL" id="FMZA01000023">
    <property type="protein sequence ID" value="SDC94786.1"/>
    <property type="molecule type" value="Genomic_DNA"/>
</dbReference>
<evidence type="ECO:0000256" key="5">
    <source>
        <dbReference type="ARBA" id="ARBA00022618"/>
    </source>
</evidence>
<dbReference type="InterPro" id="IPR058204">
    <property type="entry name" value="FtsX_firmicutes-type"/>
</dbReference>
<dbReference type="NCBIfam" id="NF038347">
    <property type="entry name" value="FtsX_Gpos"/>
    <property type="match status" value="1"/>
</dbReference>
<feature type="transmembrane region" description="Helical" evidence="11">
    <location>
        <begin position="269"/>
        <end position="293"/>
    </location>
</feature>
<evidence type="ECO:0000259" key="12">
    <source>
        <dbReference type="Pfam" id="PF02687"/>
    </source>
</evidence>
<dbReference type="PIRSF" id="PIRSF003097">
    <property type="entry name" value="FtsX"/>
    <property type="match status" value="1"/>
</dbReference>
<keyword evidence="9 10" id="KW-0131">Cell cycle</keyword>
<keyword evidence="8 10" id="KW-0472">Membrane</keyword>
<evidence type="ECO:0000256" key="7">
    <source>
        <dbReference type="ARBA" id="ARBA00022989"/>
    </source>
</evidence>
<proteinExistence type="inferred from homology"/>
<evidence type="ECO:0000313" key="14">
    <source>
        <dbReference type="EMBL" id="SDC94786.1"/>
    </source>
</evidence>
<dbReference type="Pfam" id="PF18075">
    <property type="entry name" value="FtsX_ECD"/>
    <property type="match status" value="1"/>
</dbReference>
<organism evidence="14 15">
    <name type="scientific">Melghirimyces thermohalophilus</name>
    <dbReference type="NCBI Taxonomy" id="1236220"/>
    <lineage>
        <taxon>Bacteria</taxon>
        <taxon>Bacillati</taxon>
        <taxon>Bacillota</taxon>
        <taxon>Bacilli</taxon>
        <taxon>Bacillales</taxon>
        <taxon>Thermoactinomycetaceae</taxon>
        <taxon>Melghirimyces</taxon>
    </lineage>
</organism>
<dbReference type="Pfam" id="PF02687">
    <property type="entry name" value="FtsX"/>
    <property type="match status" value="1"/>
</dbReference>
<dbReference type="Gene3D" id="3.30.70.3040">
    <property type="match status" value="1"/>
</dbReference>
<dbReference type="GO" id="GO:0005886">
    <property type="term" value="C:plasma membrane"/>
    <property type="evidence" value="ECO:0007669"/>
    <property type="project" value="UniProtKB-SubCell"/>
</dbReference>
<comment type="function">
    <text evidence="10">Part of the ABC transporter FtsEX involved in asymmetric cellular division facilitating the initiation of sporulation.</text>
</comment>
<comment type="subcellular location">
    <subcellularLocation>
        <location evidence="1">Cell membrane</location>
        <topology evidence="1">Multi-pass membrane protein</topology>
    </subcellularLocation>
</comment>
<accession>A0A1G6QSX3</accession>
<keyword evidence="6 11" id="KW-0812">Transmembrane</keyword>
<dbReference type="Proteomes" id="UP000199387">
    <property type="component" value="Unassembled WGS sequence"/>
</dbReference>
<evidence type="ECO:0000256" key="10">
    <source>
        <dbReference type="PIRNR" id="PIRNR003097"/>
    </source>
</evidence>
<dbReference type="InterPro" id="IPR004513">
    <property type="entry name" value="FtsX"/>
</dbReference>
<dbReference type="PANTHER" id="PTHR47755">
    <property type="entry name" value="CELL DIVISION PROTEIN FTSX"/>
    <property type="match status" value="1"/>
</dbReference>
<comment type="similarity">
    <text evidence="2 10">Belongs to the ABC-4 integral membrane protein family. FtsX subfamily.</text>
</comment>
<protein>
    <recommendedName>
        <fullName evidence="3 10">Cell division protein FtsX</fullName>
    </recommendedName>
</protein>
<evidence type="ECO:0000256" key="9">
    <source>
        <dbReference type="ARBA" id="ARBA00023306"/>
    </source>
</evidence>
<evidence type="ECO:0000259" key="13">
    <source>
        <dbReference type="Pfam" id="PF18075"/>
    </source>
</evidence>
<evidence type="ECO:0000313" key="15">
    <source>
        <dbReference type="Proteomes" id="UP000199387"/>
    </source>
</evidence>
<evidence type="ECO:0000256" key="2">
    <source>
        <dbReference type="ARBA" id="ARBA00007379"/>
    </source>
</evidence>
<dbReference type="GO" id="GO:0051301">
    <property type="term" value="P:cell division"/>
    <property type="evidence" value="ECO:0007669"/>
    <property type="project" value="UniProtKB-KW"/>
</dbReference>
<evidence type="ECO:0000256" key="3">
    <source>
        <dbReference type="ARBA" id="ARBA00021907"/>
    </source>
</evidence>
<dbReference type="AlphaFoldDB" id="A0A1G6QSX3"/>
<dbReference type="STRING" id="1236220.SAMN04488112_12338"/>
<evidence type="ECO:0000256" key="6">
    <source>
        <dbReference type="ARBA" id="ARBA00022692"/>
    </source>
</evidence>
<dbReference type="PANTHER" id="PTHR47755:SF1">
    <property type="entry name" value="CELL DIVISION PROTEIN FTSX"/>
    <property type="match status" value="1"/>
</dbReference>
<feature type="transmembrane region" description="Helical" evidence="11">
    <location>
        <begin position="174"/>
        <end position="199"/>
    </location>
</feature>
<feature type="domain" description="ABC3 transporter permease C-terminal" evidence="12">
    <location>
        <begin position="177"/>
        <end position="298"/>
    </location>
</feature>
<evidence type="ECO:0000256" key="11">
    <source>
        <dbReference type="SAM" id="Phobius"/>
    </source>
</evidence>
<evidence type="ECO:0000256" key="4">
    <source>
        <dbReference type="ARBA" id="ARBA00022475"/>
    </source>
</evidence>
<dbReference type="InterPro" id="IPR003838">
    <property type="entry name" value="ABC3_permease_C"/>
</dbReference>
<keyword evidence="4 10" id="KW-1003">Cell membrane</keyword>
<keyword evidence="7 11" id="KW-1133">Transmembrane helix</keyword>
<feature type="domain" description="FtsX extracellular" evidence="13">
    <location>
        <begin position="59"/>
        <end position="145"/>
    </location>
</feature>